<protein>
    <submittedName>
        <fullName evidence="1">Uncharacterized protein</fullName>
    </submittedName>
</protein>
<organism evidence="1">
    <name type="scientific">Siphoviridae sp. ctkyp1</name>
    <dbReference type="NCBI Taxonomy" id="2825646"/>
    <lineage>
        <taxon>Viruses</taxon>
        <taxon>Duplodnaviria</taxon>
        <taxon>Heunggongvirae</taxon>
        <taxon>Uroviricota</taxon>
        <taxon>Caudoviricetes</taxon>
    </lineage>
</organism>
<reference evidence="1" key="1">
    <citation type="journal article" date="2021" name="Proc. Natl. Acad. Sci. U.S.A.">
        <title>A Catalog of Tens of Thousands of Viruses from Human Metagenomes Reveals Hidden Associations with Chronic Diseases.</title>
        <authorList>
            <person name="Tisza M.J."/>
            <person name="Buck C.B."/>
        </authorList>
    </citation>
    <scope>NUCLEOTIDE SEQUENCE</scope>
    <source>
        <strain evidence="1">Ctkyp1</strain>
    </source>
</reference>
<evidence type="ECO:0000313" key="1">
    <source>
        <dbReference type="EMBL" id="DAE01697.1"/>
    </source>
</evidence>
<name>A0A8S5P5I5_9CAUD</name>
<proteinExistence type="predicted"/>
<sequence length="31" mass="3525">MRGNNPAAEVVKIHLAQNRRSCQAKFFYFGA</sequence>
<accession>A0A8S5P5I5</accession>
<dbReference type="EMBL" id="BK015328">
    <property type="protein sequence ID" value="DAE01697.1"/>
    <property type="molecule type" value="Genomic_DNA"/>
</dbReference>